<protein>
    <submittedName>
        <fullName evidence="2">Uncharacterized protein</fullName>
    </submittedName>
</protein>
<evidence type="ECO:0000313" key="2">
    <source>
        <dbReference type="EMBL" id="AGW42124.1"/>
    </source>
</evidence>
<evidence type="ECO:0000256" key="1">
    <source>
        <dbReference type="SAM" id="MobiDB-lite"/>
    </source>
</evidence>
<dbReference type="Proteomes" id="UP000016743">
    <property type="component" value="Chromosome"/>
</dbReference>
<sequence>MIVDDGMNERCAGDHVAGDPVFPGPLRGDGLVPLSLETSDVAPAATVGDVAEFLDVDVDHRSGMLVLVAAGGFAGADVDVAEPIDPAPGEDRVNGRGGHAELGADTDWSQPLLPPQMHDLADQSSRGLVRAVMRP</sequence>
<dbReference type="eggNOG" id="ENOG50324PM">
    <property type="taxonomic scope" value="Bacteria"/>
</dbReference>
<proteinExistence type="predicted"/>
<dbReference type="AlphaFoldDB" id="U3P9B8"/>
<organism evidence="2 3">
    <name type="scientific">Leifsonia xyli subsp. cynodontis DSM 46306</name>
    <dbReference type="NCBI Taxonomy" id="1389489"/>
    <lineage>
        <taxon>Bacteria</taxon>
        <taxon>Bacillati</taxon>
        <taxon>Actinomycetota</taxon>
        <taxon>Actinomycetes</taxon>
        <taxon>Micrococcales</taxon>
        <taxon>Microbacteriaceae</taxon>
        <taxon>Leifsonia</taxon>
    </lineage>
</organism>
<dbReference type="KEGG" id="lxy:O159_21430"/>
<dbReference type="EMBL" id="CP006734">
    <property type="protein sequence ID" value="AGW42124.1"/>
    <property type="molecule type" value="Genomic_DNA"/>
</dbReference>
<accession>U3P9B8</accession>
<feature type="region of interest" description="Disordered" evidence="1">
    <location>
        <begin position="84"/>
        <end position="135"/>
    </location>
</feature>
<name>U3P9B8_LEIXC</name>
<evidence type="ECO:0000313" key="3">
    <source>
        <dbReference type="Proteomes" id="UP000016743"/>
    </source>
</evidence>
<dbReference type="HOGENOM" id="CLU_1946141_0_0_11"/>
<reference evidence="2 3" key="1">
    <citation type="journal article" date="2013" name="Genome Announc.">
        <title>Complete Genome Sequence of Leifsonia xyli subsp. cynodontis Strain DSM46306, a Gram-Positive Bacterial Pathogen of Grasses.</title>
        <authorList>
            <person name="Monteiro-Vitorello C.B."/>
            <person name="Zerillo M.M."/>
            <person name="Van Sluys M.A."/>
            <person name="Camargo L.E."/>
            <person name="Kitajima J.P."/>
        </authorList>
    </citation>
    <scope>NUCLEOTIDE SEQUENCE [LARGE SCALE GENOMIC DNA]</scope>
    <source>
        <strain evidence="2 3">DSM 46306</strain>
    </source>
</reference>
<keyword evidence="3" id="KW-1185">Reference proteome</keyword>
<gene>
    <name evidence="2" type="ORF">O159_21430</name>
</gene>